<keyword evidence="3 6" id="KW-0812">Transmembrane</keyword>
<name>A0ABD1XTY2_9MARC</name>
<dbReference type="InterPro" id="IPR001046">
    <property type="entry name" value="NRAMP_fam"/>
</dbReference>
<comment type="subcellular location">
    <subcellularLocation>
        <location evidence="1">Membrane</location>
        <topology evidence="1">Multi-pass membrane protein</topology>
    </subcellularLocation>
</comment>
<feature type="transmembrane region" description="Helical" evidence="6">
    <location>
        <begin position="457"/>
        <end position="482"/>
    </location>
</feature>
<dbReference type="AlphaFoldDB" id="A0ABD1XTY2"/>
<dbReference type="PANTHER" id="PTHR11706:SF54">
    <property type="entry name" value="METAL TRANSPORTER NRAMP1"/>
    <property type="match status" value="1"/>
</dbReference>
<accession>A0ABD1XTY2</accession>
<dbReference type="NCBIfam" id="NF037982">
    <property type="entry name" value="Nramp_1"/>
    <property type="match status" value="1"/>
</dbReference>
<dbReference type="Proteomes" id="UP001605036">
    <property type="component" value="Unassembled WGS sequence"/>
</dbReference>
<feature type="transmembrane region" description="Helical" evidence="6">
    <location>
        <begin position="349"/>
        <end position="372"/>
    </location>
</feature>
<dbReference type="HAMAP" id="MF_00221">
    <property type="entry name" value="NRAMP"/>
    <property type="match status" value="1"/>
</dbReference>
<evidence type="ECO:0000256" key="5">
    <source>
        <dbReference type="ARBA" id="ARBA00023136"/>
    </source>
</evidence>
<feature type="transmembrane region" description="Helical" evidence="6">
    <location>
        <begin position="392"/>
        <end position="412"/>
    </location>
</feature>
<proteinExistence type="inferred from homology"/>
<feature type="transmembrane region" description="Helical" evidence="6">
    <location>
        <begin position="289"/>
        <end position="313"/>
    </location>
</feature>
<dbReference type="PANTHER" id="PTHR11706">
    <property type="entry name" value="SOLUTE CARRIER PROTEIN FAMILY 11 MEMBER"/>
    <property type="match status" value="1"/>
</dbReference>
<feature type="transmembrane region" description="Helical" evidence="6">
    <location>
        <begin position="418"/>
        <end position="437"/>
    </location>
</feature>
<comment type="similarity">
    <text evidence="2">Belongs to the NRAMP (TC 2.A.55) family.</text>
</comment>
<feature type="transmembrane region" description="Helical" evidence="6">
    <location>
        <begin position="179"/>
        <end position="196"/>
    </location>
</feature>
<evidence type="ECO:0000313" key="8">
    <source>
        <dbReference type="Proteomes" id="UP001605036"/>
    </source>
</evidence>
<dbReference type="GO" id="GO:0016020">
    <property type="term" value="C:membrane"/>
    <property type="evidence" value="ECO:0007669"/>
    <property type="project" value="UniProtKB-SubCell"/>
</dbReference>
<sequence length="570" mass="62288">MAPDSEAHLHHIHHQHAYESFPSVSLNFDDVDSGSGKSVESVSLPFRPERDWDGVKAEEVDVPDRRGWRKLMAYVGPGFLVSIAYIDPGNFESDLQAGARYQYQLLWVILLASCFALIIQSLAANLGVVSGKHLSEHCRSEYPRSINLGLWLLAEVAIVASDIPEVIGSAYALNMLFKLPVWAGVLFTGLSTLMLLALQQYGVRKLELLIAFLVFTMAACFFIELGYASPPVDDMLVGLVVPKLEGPGATGLAVSLLGAMVMPHNLFLHSALVLTRKIPRNKSSIKDACQYYLVESGFALFLSFLINVSVISVSGAVCSSNLSDENRNSCSNLDLNRASFLLRNVLGRWSFQLFAIALLASGQSSTITGTYAGQYVMQGFLNLQFQPWLRNLFTRSVAIIPSLVVALIGGSAGAGKLIIISSMILSFELPFALIPLLKFTSSTTKMGPHANTTTVTYVTWVIGFCVMSINVYFVSSALWHWILHSSFSTISLVFLGLSGVAAIIVYLGAIIYLAIRQDKEVTYLLSEGDYEVDGDTEAPRTSAELELHALLDSLDSKDSAQPLPKQDIQR</sequence>
<dbReference type="EMBL" id="JBHFFA010000007">
    <property type="protein sequence ID" value="KAL2612411.1"/>
    <property type="molecule type" value="Genomic_DNA"/>
</dbReference>
<evidence type="ECO:0000313" key="7">
    <source>
        <dbReference type="EMBL" id="KAL2612411.1"/>
    </source>
</evidence>
<keyword evidence="4 6" id="KW-1133">Transmembrane helix</keyword>
<evidence type="ECO:0000256" key="4">
    <source>
        <dbReference type="ARBA" id="ARBA00022989"/>
    </source>
</evidence>
<feature type="transmembrane region" description="Helical" evidence="6">
    <location>
        <begin position="106"/>
        <end position="129"/>
    </location>
</feature>
<evidence type="ECO:0000256" key="2">
    <source>
        <dbReference type="ARBA" id="ARBA00009965"/>
    </source>
</evidence>
<dbReference type="Pfam" id="PF01566">
    <property type="entry name" value="Nramp"/>
    <property type="match status" value="1"/>
</dbReference>
<dbReference type="NCBIfam" id="NF001923">
    <property type="entry name" value="PRK00701.1"/>
    <property type="match status" value="1"/>
</dbReference>
<comment type="caution">
    <text evidence="7">The sequence shown here is derived from an EMBL/GenBank/DDBJ whole genome shotgun (WGS) entry which is preliminary data.</text>
</comment>
<organism evidence="7 8">
    <name type="scientific">Riccia fluitans</name>
    <dbReference type="NCBI Taxonomy" id="41844"/>
    <lineage>
        <taxon>Eukaryota</taxon>
        <taxon>Viridiplantae</taxon>
        <taxon>Streptophyta</taxon>
        <taxon>Embryophyta</taxon>
        <taxon>Marchantiophyta</taxon>
        <taxon>Marchantiopsida</taxon>
        <taxon>Marchantiidae</taxon>
        <taxon>Marchantiales</taxon>
        <taxon>Ricciaceae</taxon>
        <taxon>Riccia</taxon>
    </lineage>
</organism>
<feature type="transmembrane region" description="Helical" evidence="6">
    <location>
        <begin position="248"/>
        <end position="268"/>
    </location>
</feature>
<keyword evidence="8" id="KW-1185">Reference proteome</keyword>
<feature type="transmembrane region" description="Helical" evidence="6">
    <location>
        <begin position="208"/>
        <end position="228"/>
    </location>
</feature>
<reference evidence="7 8" key="1">
    <citation type="submission" date="2024-09" db="EMBL/GenBank/DDBJ databases">
        <title>Chromosome-scale assembly of Riccia fluitans.</title>
        <authorList>
            <person name="Paukszto L."/>
            <person name="Sawicki J."/>
            <person name="Karawczyk K."/>
            <person name="Piernik-Szablinska J."/>
            <person name="Szczecinska M."/>
            <person name="Mazdziarz M."/>
        </authorList>
    </citation>
    <scope>NUCLEOTIDE SEQUENCE [LARGE SCALE GENOMIC DNA]</scope>
    <source>
        <strain evidence="7">Rf_01</strain>
        <tissue evidence="7">Aerial parts of the thallus</tissue>
    </source>
</reference>
<protein>
    <submittedName>
        <fullName evidence="7">Uncharacterized protein</fullName>
    </submittedName>
</protein>
<evidence type="ECO:0000256" key="6">
    <source>
        <dbReference type="SAM" id="Phobius"/>
    </source>
</evidence>
<evidence type="ECO:0000256" key="3">
    <source>
        <dbReference type="ARBA" id="ARBA00022692"/>
    </source>
</evidence>
<dbReference type="NCBIfam" id="TIGR01197">
    <property type="entry name" value="nramp"/>
    <property type="match status" value="1"/>
</dbReference>
<feature type="transmembrane region" description="Helical" evidence="6">
    <location>
        <begin position="488"/>
        <end position="515"/>
    </location>
</feature>
<evidence type="ECO:0000256" key="1">
    <source>
        <dbReference type="ARBA" id="ARBA00004141"/>
    </source>
</evidence>
<keyword evidence="5 6" id="KW-0472">Membrane</keyword>
<gene>
    <name evidence="7" type="ORF">R1flu_024103</name>
</gene>
<dbReference type="PRINTS" id="PR00447">
    <property type="entry name" value="NATRESASSCMP"/>
</dbReference>